<reference evidence="7" key="1">
    <citation type="submission" date="2017-03" db="EMBL/GenBank/DDBJ databases">
        <title>Genomes of endolithic fungi from Antarctica.</title>
        <authorList>
            <person name="Coleine C."/>
            <person name="Masonjones S."/>
            <person name="Stajich J.E."/>
        </authorList>
    </citation>
    <scope>NUCLEOTIDE SEQUENCE [LARGE SCALE GENOMIC DNA]</scope>
    <source>
        <strain evidence="7">CCFEE 5527</strain>
    </source>
</reference>
<keyword evidence="2" id="KW-0689">Ribosomal protein</keyword>
<dbReference type="InterPro" id="IPR036227">
    <property type="entry name" value="Ribosomal_uL15/eL18_sf"/>
</dbReference>
<name>A0A1V8TSU4_9PEZI</name>
<dbReference type="GO" id="GO:0006412">
    <property type="term" value="P:translation"/>
    <property type="evidence" value="ECO:0007669"/>
    <property type="project" value="InterPro"/>
</dbReference>
<keyword evidence="3" id="KW-0687">Ribonucleoprotein</keyword>
<dbReference type="STRING" id="1507870.A0A1V8TSU4"/>
<dbReference type="GO" id="GO:0003735">
    <property type="term" value="F:structural constituent of ribosome"/>
    <property type="evidence" value="ECO:0007669"/>
    <property type="project" value="InterPro"/>
</dbReference>
<evidence type="ECO:0000259" key="5">
    <source>
        <dbReference type="Pfam" id="PF00828"/>
    </source>
</evidence>
<feature type="region of interest" description="Disordered" evidence="4">
    <location>
        <begin position="52"/>
        <end position="90"/>
    </location>
</feature>
<dbReference type="EMBL" id="NAJO01000002">
    <property type="protein sequence ID" value="OQO14423.1"/>
    <property type="molecule type" value="Genomic_DNA"/>
</dbReference>
<evidence type="ECO:0000256" key="4">
    <source>
        <dbReference type="SAM" id="MobiDB-lite"/>
    </source>
</evidence>
<dbReference type="HAMAP" id="MF_01341">
    <property type="entry name" value="Ribosomal_uL15"/>
    <property type="match status" value="1"/>
</dbReference>
<dbReference type="InterPro" id="IPR005749">
    <property type="entry name" value="Ribosomal_uL15_bac-type"/>
</dbReference>
<dbReference type="NCBIfam" id="TIGR01071">
    <property type="entry name" value="rplO_bact"/>
    <property type="match status" value="1"/>
</dbReference>
<feature type="domain" description="Large ribosomal subunit protein uL15/eL18" evidence="5">
    <location>
        <begin position="112"/>
        <end position="188"/>
    </location>
</feature>
<comment type="similarity">
    <text evidence="1">Belongs to the universal ribosomal protein uL15 family.</text>
</comment>
<dbReference type="PANTHER" id="PTHR12934:SF11">
    <property type="entry name" value="LARGE RIBOSOMAL SUBUNIT PROTEIN UL15M"/>
    <property type="match status" value="1"/>
</dbReference>
<dbReference type="Proteomes" id="UP000192596">
    <property type="component" value="Unassembled WGS sequence"/>
</dbReference>
<dbReference type="SUPFAM" id="SSF52080">
    <property type="entry name" value="Ribosomal proteins L15p and L18e"/>
    <property type="match status" value="1"/>
</dbReference>
<dbReference type="InParanoid" id="A0A1V8TSU4"/>
<organism evidence="6 7">
    <name type="scientific">Cryoendolithus antarcticus</name>
    <dbReference type="NCBI Taxonomy" id="1507870"/>
    <lineage>
        <taxon>Eukaryota</taxon>
        <taxon>Fungi</taxon>
        <taxon>Dikarya</taxon>
        <taxon>Ascomycota</taxon>
        <taxon>Pezizomycotina</taxon>
        <taxon>Dothideomycetes</taxon>
        <taxon>Dothideomycetidae</taxon>
        <taxon>Cladosporiales</taxon>
        <taxon>Cladosporiaceae</taxon>
        <taxon>Cryoendolithus</taxon>
    </lineage>
</organism>
<evidence type="ECO:0000256" key="1">
    <source>
        <dbReference type="ARBA" id="ARBA00007320"/>
    </source>
</evidence>
<feature type="compositionally biased region" description="Gly residues" evidence="4">
    <location>
        <begin position="61"/>
        <end position="73"/>
    </location>
</feature>
<dbReference type="AlphaFoldDB" id="A0A1V8TSU4"/>
<dbReference type="PANTHER" id="PTHR12934">
    <property type="entry name" value="50S RIBOSOMAL PROTEIN L15"/>
    <property type="match status" value="1"/>
</dbReference>
<dbReference type="OrthoDB" id="361383at2759"/>
<evidence type="ECO:0000313" key="7">
    <source>
        <dbReference type="Proteomes" id="UP000192596"/>
    </source>
</evidence>
<sequence length="307" mass="33997">MPPRLQLLSRAARVAPVTPYQPIAPFLYPALHQQQRAASILSSLSDVKAAYGHRIRRGRGPSSGKGKTSGRGMNGQKQHGKVPWGMNGGQTKDEVINPEKGFVNNFSVDMSPVNLDRIQYWINQGRLDPSKPITLRHLHDSRCIHGIKDGIKLLARGKEELKTPINIVVSRASADAIAAIEKLGGTVTTRFYTKPSIDRILRGETDDMHSLQSRIQMAPAGMEGAEAVAQTISEDRRKYRYRLPDPTSRKDLEYYRDEAHRGYLSHLVEAGHGPSLFFKTPGIVPPGRRRASAKGKGVAAKGENRIW</sequence>
<keyword evidence="7" id="KW-1185">Reference proteome</keyword>
<proteinExistence type="inferred from homology"/>
<dbReference type="Gene3D" id="3.100.10.10">
    <property type="match status" value="1"/>
</dbReference>
<evidence type="ECO:0000313" key="6">
    <source>
        <dbReference type="EMBL" id="OQO14423.1"/>
    </source>
</evidence>
<gene>
    <name evidence="6" type="ORF">B0A48_01300</name>
</gene>
<dbReference type="InterPro" id="IPR030878">
    <property type="entry name" value="Ribosomal_uL15"/>
</dbReference>
<accession>A0A1V8TSU4</accession>
<dbReference type="InterPro" id="IPR021131">
    <property type="entry name" value="Ribosomal_uL15/eL18"/>
</dbReference>
<evidence type="ECO:0000256" key="3">
    <source>
        <dbReference type="ARBA" id="ARBA00023274"/>
    </source>
</evidence>
<dbReference type="GO" id="GO:0005762">
    <property type="term" value="C:mitochondrial large ribosomal subunit"/>
    <property type="evidence" value="ECO:0007669"/>
    <property type="project" value="TreeGrafter"/>
</dbReference>
<dbReference type="FunCoup" id="A0A1V8TSU4">
    <property type="interactions" value="1064"/>
</dbReference>
<feature type="region of interest" description="Disordered" evidence="4">
    <location>
        <begin position="287"/>
        <end position="307"/>
    </location>
</feature>
<dbReference type="Pfam" id="PF00828">
    <property type="entry name" value="Ribosomal_L27A"/>
    <property type="match status" value="1"/>
</dbReference>
<comment type="caution">
    <text evidence="6">The sequence shown here is derived from an EMBL/GenBank/DDBJ whole genome shotgun (WGS) entry which is preliminary data.</text>
</comment>
<evidence type="ECO:0000256" key="2">
    <source>
        <dbReference type="ARBA" id="ARBA00022980"/>
    </source>
</evidence>
<dbReference type="FunFam" id="3.100.10.10:FF:000011">
    <property type="entry name" value="50S ribosomal subunit protein L15"/>
    <property type="match status" value="1"/>
</dbReference>
<protein>
    <recommendedName>
        <fullName evidence="5">Large ribosomal subunit protein uL15/eL18 domain-containing protein</fullName>
    </recommendedName>
</protein>